<organism evidence="6 7">
    <name type="scientific">Candidatus Brocadia fulgida</name>
    <dbReference type="NCBI Taxonomy" id="380242"/>
    <lineage>
        <taxon>Bacteria</taxon>
        <taxon>Pseudomonadati</taxon>
        <taxon>Planctomycetota</taxon>
        <taxon>Candidatus Brocadiia</taxon>
        <taxon>Candidatus Brocadiales</taxon>
        <taxon>Candidatus Brocadiaceae</taxon>
        <taxon>Candidatus Brocadia</taxon>
    </lineage>
</organism>
<dbReference type="InterPro" id="IPR051813">
    <property type="entry name" value="HepT_RNase_toxin"/>
</dbReference>
<keyword evidence="4" id="KW-0547">Nucleotide-binding</keyword>
<keyword evidence="7" id="KW-1185">Reference proteome</keyword>
<keyword evidence="2" id="KW-1277">Toxin-antitoxin system</keyword>
<dbReference type="AlphaFoldDB" id="A0A0M2URR6"/>
<dbReference type="GO" id="GO:0000166">
    <property type="term" value="F:nucleotide binding"/>
    <property type="evidence" value="ECO:0007669"/>
    <property type="project" value="UniProtKB-KW"/>
</dbReference>
<accession>A0A0M2URR6</accession>
<dbReference type="GO" id="GO:0004540">
    <property type="term" value="F:RNA nuclease activity"/>
    <property type="evidence" value="ECO:0007669"/>
    <property type="project" value="InterPro"/>
</dbReference>
<sequence length="66" mass="7729">MQRDRAYMLDIIEAAKLAVSYIEDKRREDFLKDVQCQDAVIRRLEIIGEAARCITDKTKTAFPWLP</sequence>
<dbReference type="PANTHER" id="PTHR34139:SF1">
    <property type="entry name" value="RNASE MJ1380-RELATED"/>
    <property type="match status" value="1"/>
</dbReference>
<evidence type="ECO:0000313" key="6">
    <source>
        <dbReference type="EMBL" id="KKO18335.1"/>
    </source>
</evidence>
<dbReference type="GO" id="GO:0016787">
    <property type="term" value="F:hydrolase activity"/>
    <property type="evidence" value="ECO:0007669"/>
    <property type="project" value="UniProtKB-KW"/>
</dbReference>
<evidence type="ECO:0000256" key="4">
    <source>
        <dbReference type="ARBA" id="ARBA00022741"/>
    </source>
</evidence>
<evidence type="ECO:0000256" key="5">
    <source>
        <dbReference type="ARBA" id="ARBA00022801"/>
    </source>
</evidence>
<dbReference type="GO" id="GO:0110001">
    <property type="term" value="C:toxin-antitoxin complex"/>
    <property type="evidence" value="ECO:0007669"/>
    <property type="project" value="InterPro"/>
</dbReference>
<keyword evidence="5" id="KW-0378">Hydrolase</keyword>
<reference evidence="6 7" key="1">
    <citation type="journal article" date="2013" name="BMC Microbiol.">
        <title>Identification of the type II cytochrome c maturation pathway in anammox bacteria by comparative genomics.</title>
        <authorList>
            <person name="Ferousi C."/>
            <person name="Speth D.R."/>
            <person name="Reimann J."/>
            <person name="Op den Camp H.J."/>
            <person name="Allen J.W."/>
            <person name="Keltjens J.T."/>
            <person name="Jetten M.S."/>
        </authorList>
    </citation>
    <scope>NUCLEOTIDE SEQUENCE [LARGE SCALE GENOMIC DNA]</scope>
    <source>
        <strain evidence="6">RU1</strain>
    </source>
</reference>
<dbReference type="Pfam" id="PF01934">
    <property type="entry name" value="HepT-like"/>
    <property type="match status" value="1"/>
</dbReference>
<dbReference type="Proteomes" id="UP000034954">
    <property type="component" value="Unassembled WGS sequence"/>
</dbReference>
<proteinExistence type="predicted"/>
<keyword evidence="1" id="KW-0597">Phosphoprotein</keyword>
<dbReference type="InterPro" id="IPR008201">
    <property type="entry name" value="HepT-like"/>
</dbReference>
<dbReference type="PANTHER" id="PTHR34139">
    <property type="entry name" value="UPF0331 PROTEIN MJ0127"/>
    <property type="match status" value="1"/>
</dbReference>
<evidence type="ECO:0000256" key="1">
    <source>
        <dbReference type="ARBA" id="ARBA00022553"/>
    </source>
</evidence>
<evidence type="ECO:0000256" key="3">
    <source>
        <dbReference type="ARBA" id="ARBA00022722"/>
    </source>
</evidence>
<name>A0A0M2URR6_9BACT</name>
<evidence type="ECO:0000256" key="2">
    <source>
        <dbReference type="ARBA" id="ARBA00022649"/>
    </source>
</evidence>
<keyword evidence="3" id="KW-0540">Nuclease</keyword>
<protein>
    <submittedName>
        <fullName evidence="6">Uncharacterized protein</fullName>
    </submittedName>
</protein>
<evidence type="ECO:0000313" key="7">
    <source>
        <dbReference type="Proteomes" id="UP000034954"/>
    </source>
</evidence>
<gene>
    <name evidence="6" type="ORF">BROFUL_02971</name>
</gene>
<comment type="caution">
    <text evidence="6">The sequence shown here is derived from an EMBL/GenBank/DDBJ whole genome shotgun (WGS) entry which is preliminary data.</text>
</comment>
<dbReference type="EMBL" id="LAQJ01000280">
    <property type="protein sequence ID" value="KKO18335.1"/>
    <property type="molecule type" value="Genomic_DNA"/>
</dbReference>